<dbReference type="GO" id="GO:0005737">
    <property type="term" value="C:cytoplasm"/>
    <property type="evidence" value="ECO:0007669"/>
    <property type="project" value="TreeGrafter"/>
</dbReference>
<dbReference type="InterPro" id="IPR036390">
    <property type="entry name" value="WH_DNA-bd_sf"/>
</dbReference>
<feature type="binding site" evidence="8">
    <location>
        <position position="156"/>
    </location>
    <ligand>
        <name>a divalent metal cation</name>
        <dbReference type="ChEBI" id="CHEBI:60240"/>
        <label>2</label>
        <note>catalytic</note>
    </ligand>
</feature>
<dbReference type="GO" id="GO:0046872">
    <property type="term" value="F:metal ion binding"/>
    <property type="evidence" value="ECO:0007669"/>
    <property type="project" value="UniProtKB-UniRule"/>
</dbReference>
<evidence type="ECO:0000256" key="7">
    <source>
        <dbReference type="ARBA" id="ARBA00022801"/>
    </source>
</evidence>
<evidence type="ECO:0000313" key="14">
    <source>
        <dbReference type="Proteomes" id="UP000196694"/>
    </source>
</evidence>
<dbReference type="NCBIfam" id="TIGR00501">
    <property type="entry name" value="met_pdase_II"/>
    <property type="match status" value="1"/>
</dbReference>
<comment type="catalytic activity">
    <reaction evidence="1 8 9">
        <text>Release of N-terminal amino acids, preferentially methionine, from peptides and arylamides.</text>
        <dbReference type="EC" id="3.4.11.18"/>
    </reaction>
</comment>
<evidence type="ECO:0000256" key="4">
    <source>
        <dbReference type="ARBA" id="ARBA00022438"/>
    </source>
</evidence>
<dbReference type="Proteomes" id="UP000058613">
    <property type="component" value="Chromosome"/>
</dbReference>
<evidence type="ECO:0000256" key="3">
    <source>
        <dbReference type="ARBA" id="ARBA00001954"/>
    </source>
</evidence>
<feature type="binding site" evidence="8">
    <location>
        <position position="164"/>
    </location>
    <ligand>
        <name>substrate</name>
    </ligand>
</feature>
<feature type="binding site" evidence="8">
    <location>
        <position position="96"/>
    </location>
    <ligand>
        <name>a divalent metal cation</name>
        <dbReference type="ChEBI" id="CHEBI:60240"/>
        <label>1</label>
    </ligand>
</feature>
<feature type="binding site" evidence="8">
    <location>
        <position position="286"/>
    </location>
    <ligand>
        <name>a divalent metal cation</name>
        <dbReference type="ChEBI" id="CHEBI:60240"/>
        <label>2</label>
        <note>catalytic</note>
    </ligand>
</feature>
<dbReference type="AlphaFoldDB" id="A0A0P0N4M3"/>
<dbReference type="Gene3D" id="1.10.10.10">
    <property type="entry name" value="Winged helix-like DNA-binding domain superfamily/Winged helix DNA-binding domain"/>
    <property type="match status" value="1"/>
</dbReference>
<dbReference type="RefSeq" id="WP_055409810.1">
    <property type="nucleotide sequence ID" value="NZ_CP013011.1"/>
</dbReference>
<dbReference type="GO" id="GO:0006508">
    <property type="term" value="P:proteolysis"/>
    <property type="evidence" value="ECO:0007669"/>
    <property type="project" value="UniProtKB-KW"/>
</dbReference>
<dbReference type="PANTHER" id="PTHR45777:SF2">
    <property type="entry name" value="METHIONINE AMINOPEPTIDASE 2"/>
    <property type="match status" value="1"/>
</dbReference>
<dbReference type="InterPro" id="IPR036388">
    <property type="entry name" value="WH-like_DNA-bd_sf"/>
</dbReference>
<protein>
    <recommendedName>
        <fullName evidence="8 9">Methionine aminopeptidase</fullName>
        <shortName evidence="8">MAP</shortName>
        <shortName evidence="8">MetAP</shortName>
        <ecNumber evidence="8 9">3.4.11.18</ecNumber>
    </recommendedName>
    <alternativeName>
        <fullName evidence="8">Peptidase M</fullName>
    </alternativeName>
</protein>
<name>A0A0P0N4M3_9CREN</name>
<comment type="function">
    <text evidence="8 9">Removes the N-terminal methionine from nascent proteins. The N-terminal methionine is often cleaved when the second residue in the primary sequence is small and uncharged (Met-Ala-, Cys, Gly, Pro, Ser, Thr, or Val).</text>
</comment>
<evidence type="ECO:0000256" key="1">
    <source>
        <dbReference type="ARBA" id="ARBA00000294"/>
    </source>
</evidence>
<evidence type="ECO:0000313" key="13">
    <source>
        <dbReference type="Proteomes" id="UP000058613"/>
    </source>
</evidence>
<dbReference type="InterPro" id="IPR018349">
    <property type="entry name" value="Pept_M24A_MAP2_BS"/>
</dbReference>
<dbReference type="Pfam" id="PF00557">
    <property type="entry name" value="Peptidase_M24"/>
    <property type="match status" value="1"/>
</dbReference>
<dbReference type="SUPFAM" id="SSF55920">
    <property type="entry name" value="Creatinase/aminopeptidase"/>
    <property type="match status" value="1"/>
</dbReference>
<feature type="binding site" evidence="8">
    <location>
        <position position="286"/>
    </location>
    <ligand>
        <name>a divalent metal cation</name>
        <dbReference type="ChEBI" id="CHEBI:60240"/>
        <label>1</label>
    </ligand>
</feature>
<dbReference type="OrthoDB" id="372008at2157"/>
<feature type="domain" description="Peptidase M24" evidence="10">
    <location>
        <begin position="9"/>
        <end position="293"/>
    </location>
</feature>
<dbReference type="InterPro" id="IPR050247">
    <property type="entry name" value="Met_Aminopeptidase_Type2"/>
</dbReference>
<proteinExistence type="inferred from homology"/>
<feature type="binding site" evidence="8">
    <location>
        <position position="96"/>
    </location>
    <ligand>
        <name>a divalent metal cation</name>
        <dbReference type="ChEBI" id="CHEBI:60240"/>
        <label>2</label>
        <note>catalytic</note>
    </ligand>
</feature>
<evidence type="ECO:0000256" key="2">
    <source>
        <dbReference type="ARBA" id="ARBA00001936"/>
    </source>
</evidence>
<dbReference type="InterPro" id="IPR002468">
    <property type="entry name" value="Pept_M24A_MAP2"/>
</dbReference>
<dbReference type="EMBL" id="CP013011">
    <property type="protein sequence ID" value="ALL01664.1"/>
    <property type="molecule type" value="Genomic_DNA"/>
</dbReference>
<comment type="subunit">
    <text evidence="8">Monomer.</text>
</comment>
<dbReference type="KEGG" id="pdl:Pyrde_1621"/>
<evidence type="ECO:0000256" key="8">
    <source>
        <dbReference type="HAMAP-Rule" id="MF_01975"/>
    </source>
</evidence>
<gene>
    <name evidence="8" type="primary">map</name>
    <name evidence="12" type="ORF">Pdsh_05315</name>
    <name evidence="11" type="ORF">Pyrde_1621</name>
</gene>
<keyword evidence="14" id="KW-1185">Reference proteome</keyword>
<dbReference type="PRINTS" id="PR00599">
    <property type="entry name" value="MAPEPTIDASE"/>
</dbReference>
<dbReference type="PATRIC" id="fig|1273541.4.peg.1729"/>
<dbReference type="PANTHER" id="PTHR45777">
    <property type="entry name" value="METHIONINE AMINOPEPTIDASE 2"/>
    <property type="match status" value="1"/>
</dbReference>
<reference evidence="11 13" key="1">
    <citation type="submission" date="2015-10" db="EMBL/GenBank/DDBJ databases">
        <title>Complete genome sequence of hyperthermophilic archaeon Pyrodictium delaneyi Su06.</title>
        <authorList>
            <person name="Jung J.-H."/>
            <person name="Lin J."/>
            <person name="Holden J.F."/>
            <person name="Park C.-S."/>
        </authorList>
    </citation>
    <scope>NUCLEOTIDE SEQUENCE [LARGE SCALE GENOMIC DNA]</scope>
    <source>
        <strain evidence="11 13">Su06</strain>
    </source>
</reference>
<evidence type="ECO:0000256" key="5">
    <source>
        <dbReference type="ARBA" id="ARBA00022670"/>
    </source>
</evidence>
<comment type="cofactor">
    <cofactor evidence="3">
        <name>Fe(2+)</name>
        <dbReference type="ChEBI" id="CHEBI:29033"/>
    </cofactor>
</comment>
<evidence type="ECO:0000256" key="6">
    <source>
        <dbReference type="ARBA" id="ARBA00022723"/>
    </source>
</evidence>
<dbReference type="HAMAP" id="MF_01975">
    <property type="entry name" value="MetAP_2_arc"/>
    <property type="match status" value="1"/>
</dbReference>
<dbReference type="InterPro" id="IPR001714">
    <property type="entry name" value="Pept_M24_MAP"/>
</dbReference>
<evidence type="ECO:0000259" key="10">
    <source>
        <dbReference type="Pfam" id="PF00557"/>
    </source>
</evidence>
<dbReference type="InterPro" id="IPR028595">
    <property type="entry name" value="MetAP_archaeal"/>
</dbReference>
<sequence>MDEEVVKKYIEAGRIARIVRDEAAKLIEPGRSVLEVCTYVENRIRELGAAPAFPCNISINEIAAHYSPVVGDETSIPEGAVVKLDIGVHVDGYIADTAVTVTLDEKWAQLLEAVEDALARAIELVKPGVKFAEVGRAIEAAIKNKGFKPITNLGGHSLARYTIHAGESIPNAYDALVRGKFSSGKAYAIEPFGTNGAGLVYEGELVTIYALVRSSLRRRLDPRTKRILEAVKERFKTLPFNERWLTDVEEDVEVLRRSLRKLARMGYLVQYPVLIERNHGMVAQFEHTIVITDNGEVIVTTK</sequence>
<reference evidence="12 14" key="2">
    <citation type="submission" date="2017-05" db="EMBL/GenBank/DDBJ databases">
        <title>The draft genome of the hyperthermophilic archaeon 'Pyrodictium delaneyi strain Hulk', an iron and nitrate reducer, reveals the capacity for sulfate reduction.</title>
        <authorList>
            <person name="Demey L.M."/>
            <person name="Miller C."/>
            <person name="Manzella M."/>
            <person name="Reguera G."/>
            <person name="Kashefi K."/>
        </authorList>
    </citation>
    <scope>NUCLEOTIDE SEQUENCE [LARGE SCALE GENOMIC DNA]</scope>
    <source>
        <strain evidence="12 14">Hulk</strain>
    </source>
</reference>
<comment type="similarity">
    <text evidence="8">Belongs to the peptidase M24A family. Methionine aminopeptidase archaeal type 2 subfamily.</text>
</comment>
<keyword evidence="5 8" id="KW-0645">Protease</keyword>
<evidence type="ECO:0000313" key="11">
    <source>
        <dbReference type="EMBL" id="ALL01664.1"/>
    </source>
</evidence>
<organism evidence="11 13">
    <name type="scientific">Pyrodictium delaneyi</name>
    <dbReference type="NCBI Taxonomy" id="1273541"/>
    <lineage>
        <taxon>Archaea</taxon>
        <taxon>Thermoproteota</taxon>
        <taxon>Thermoprotei</taxon>
        <taxon>Desulfurococcales</taxon>
        <taxon>Pyrodictiaceae</taxon>
        <taxon>Pyrodictium</taxon>
    </lineage>
</organism>
<keyword evidence="7 8" id="KW-0378">Hydrolase</keyword>
<dbReference type="SUPFAM" id="SSF46785">
    <property type="entry name" value="Winged helix' DNA-binding domain"/>
    <property type="match status" value="1"/>
</dbReference>
<accession>A0A0P0N4M3</accession>
<dbReference type="Gene3D" id="3.90.230.10">
    <property type="entry name" value="Creatinase/methionine aminopeptidase superfamily"/>
    <property type="match status" value="1"/>
</dbReference>
<dbReference type="PROSITE" id="PS01202">
    <property type="entry name" value="MAP_2"/>
    <property type="match status" value="1"/>
</dbReference>
<comment type="cofactor">
    <cofactor evidence="8">
        <name>Co(2+)</name>
        <dbReference type="ChEBI" id="CHEBI:48828"/>
    </cofactor>
    <cofactor evidence="8">
        <name>Zn(2+)</name>
        <dbReference type="ChEBI" id="CHEBI:29105"/>
    </cofactor>
    <cofactor evidence="8">
        <name>Mn(2+)</name>
        <dbReference type="ChEBI" id="CHEBI:29035"/>
    </cofactor>
    <cofactor evidence="8">
        <name>Fe(2+)</name>
        <dbReference type="ChEBI" id="CHEBI:29033"/>
    </cofactor>
    <text evidence="8">Binds 2 divalent metal cations per subunit. Has a high-affinity and a low affinity metal-binding site. The true nature of the physiological cofactor is under debate. The enzyme is active with cobalt, zinc, manganese or divalent iron ions. Most likely, methionine aminopeptidases function as mononuclear Fe(2+)-metalloproteases under physiological conditions, and the catalytically relevant metal-binding site has been assigned to the histidine-containing high-affinity site.</text>
</comment>
<dbReference type="Proteomes" id="UP000196694">
    <property type="component" value="Unassembled WGS sequence"/>
</dbReference>
<keyword evidence="6 8" id="KW-0479">Metal-binding</keyword>
<dbReference type="InterPro" id="IPR036005">
    <property type="entry name" value="Creatinase/aminopeptidase-like"/>
</dbReference>
<dbReference type="EMBL" id="NCQP01000002">
    <property type="protein sequence ID" value="OWJ55103.1"/>
    <property type="molecule type" value="Genomic_DNA"/>
</dbReference>
<comment type="cofactor">
    <cofactor evidence="2">
        <name>Mn(2+)</name>
        <dbReference type="ChEBI" id="CHEBI:29035"/>
    </cofactor>
</comment>
<dbReference type="GeneID" id="26099960"/>
<dbReference type="GO" id="GO:0070006">
    <property type="term" value="F:metalloaminopeptidase activity"/>
    <property type="evidence" value="ECO:0007669"/>
    <property type="project" value="UniProtKB-UniRule"/>
</dbReference>
<feature type="binding site" evidence="8">
    <location>
        <position position="65"/>
    </location>
    <ligand>
        <name>substrate</name>
    </ligand>
</feature>
<dbReference type="EC" id="3.4.11.18" evidence="8 9"/>
<evidence type="ECO:0000313" key="12">
    <source>
        <dbReference type="EMBL" id="OWJ55103.1"/>
    </source>
</evidence>
<keyword evidence="4 8" id="KW-0031">Aminopeptidase</keyword>
<evidence type="ECO:0000256" key="9">
    <source>
        <dbReference type="RuleBase" id="RU003653"/>
    </source>
</evidence>
<feature type="binding site" evidence="8">
    <location>
        <position position="190"/>
    </location>
    <ligand>
        <name>a divalent metal cation</name>
        <dbReference type="ChEBI" id="CHEBI:60240"/>
        <label>2</label>
        <note>catalytic</note>
    </ligand>
</feature>
<dbReference type="InterPro" id="IPR000994">
    <property type="entry name" value="Pept_M24"/>
</dbReference>
<dbReference type="STRING" id="1273541.Pyrde_1621"/>
<feature type="binding site" evidence="8">
    <location>
        <position position="85"/>
    </location>
    <ligand>
        <name>a divalent metal cation</name>
        <dbReference type="ChEBI" id="CHEBI:60240"/>
        <label>1</label>
    </ligand>
</feature>
<dbReference type="GO" id="GO:0004239">
    <property type="term" value="F:initiator methionyl aminopeptidase activity"/>
    <property type="evidence" value="ECO:0007669"/>
    <property type="project" value="UniProtKB-UniRule"/>
</dbReference>